<dbReference type="InterPro" id="IPR035906">
    <property type="entry name" value="MetI-like_sf"/>
</dbReference>
<reference evidence="9 10" key="1">
    <citation type="submission" date="2017-07" db="EMBL/GenBank/DDBJ databases">
        <title>First draft Genome Sequence of Nocardia cerradoensis isolated from human infection.</title>
        <authorList>
            <person name="Carrasco G."/>
        </authorList>
    </citation>
    <scope>NUCLEOTIDE SEQUENCE [LARGE SCALE GENOMIC DNA]</scope>
    <source>
        <strain evidence="9 10">CNM20130759</strain>
    </source>
</reference>
<dbReference type="Gene3D" id="1.10.3720.10">
    <property type="entry name" value="MetI-like"/>
    <property type="match status" value="1"/>
</dbReference>
<feature type="transmembrane region" description="Helical" evidence="7">
    <location>
        <begin position="235"/>
        <end position="257"/>
    </location>
</feature>
<accession>A0A231GWH2</accession>
<dbReference type="GO" id="GO:0005886">
    <property type="term" value="C:plasma membrane"/>
    <property type="evidence" value="ECO:0007669"/>
    <property type="project" value="UniProtKB-SubCell"/>
</dbReference>
<feature type="transmembrane region" description="Helical" evidence="7">
    <location>
        <begin position="103"/>
        <end position="127"/>
    </location>
</feature>
<dbReference type="PANTHER" id="PTHR43163:SF6">
    <property type="entry name" value="DIPEPTIDE TRANSPORT SYSTEM PERMEASE PROTEIN DPPB-RELATED"/>
    <property type="match status" value="1"/>
</dbReference>
<evidence type="ECO:0000313" key="10">
    <source>
        <dbReference type="Proteomes" id="UP000215506"/>
    </source>
</evidence>
<keyword evidence="10" id="KW-1185">Reference proteome</keyword>
<evidence type="ECO:0000256" key="1">
    <source>
        <dbReference type="ARBA" id="ARBA00004651"/>
    </source>
</evidence>
<keyword evidence="6 7" id="KW-0472">Membrane</keyword>
<keyword evidence="3" id="KW-1003">Cell membrane</keyword>
<keyword evidence="5 7" id="KW-1133">Transmembrane helix</keyword>
<comment type="caution">
    <text evidence="9">The sequence shown here is derived from an EMBL/GenBank/DDBJ whole genome shotgun (WGS) entry which is preliminary data.</text>
</comment>
<dbReference type="PROSITE" id="PS50928">
    <property type="entry name" value="ABC_TM1"/>
    <property type="match status" value="1"/>
</dbReference>
<comment type="similarity">
    <text evidence="7">Belongs to the binding-protein-dependent transport system permease family.</text>
</comment>
<organism evidence="9 10">
    <name type="scientific">Nocardia cerradoensis</name>
    <dbReference type="NCBI Taxonomy" id="85688"/>
    <lineage>
        <taxon>Bacteria</taxon>
        <taxon>Bacillati</taxon>
        <taxon>Actinomycetota</taxon>
        <taxon>Actinomycetes</taxon>
        <taxon>Mycobacteriales</taxon>
        <taxon>Nocardiaceae</taxon>
        <taxon>Nocardia</taxon>
    </lineage>
</organism>
<proteinExistence type="inferred from homology"/>
<dbReference type="InterPro" id="IPR000515">
    <property type="entry name" value="MetI-like"/>
</dbReference>
<evidence type="ECO:0000313" key="9">
    <source>
        <dbReference type="EMBL" id="OXR40915.1"/>
    </source>
</evidence>
<evidence type="ECO:0000259" key="8">
    <source>
        <dbReference type="PROSITE" id="PS50928"/>
    </source>
</evidence>
<evidence type="ECO:0000256" key="4">
    <source>
        <dbReference type="ARBA" id="ARBA00022692"/>
    </source>
</evidence>
<dbReference type="EMBL" id="NGAF01000025">
    <property type="protein sequence ID" value="OXR40915.1"/>
    <property type="molecule type" value="Genomic_DNA"/>
</dbReference>
<feature type="domain" description="ABC transmembrane type-1" evidence="8">
    <location>
        <begin position="99"/>
        <end position="300"/>
    </location>
</feature>
<dbReference type="SUPFAM" id="SSF161098">
    <property type="entry name" value="MetI-like"/>
    <property type="match status" value="1"/>
</dbReference>
<sequence length="317" mass="33815">MLRYVAAKLAQAVFVVWGAYTVTFALLYVLPYDAVDVLFDPAQGDLITAGDKQKARVYYGLDHSLFGQYLHRLGQAVHGDFGRSTRTGLDAWAMISSVLPQTAVLAVTALVLAVALATVVAIVAAYTRWRWLAELFATLPAAGVSIPVFLLGLAALQVFSFRLGWFPPIGNDGVASLVLPAVTLAIPVSAPIARLLLENLDSGMRAGYVTVSLAKGATRLWVVVREVLRNAALPALTIAGVTFGNLLAGAVIVETVFSRSGLGRLTETAVRTQDVAVVQAVVVLAAVIFVVVNLMVDLVYPVLDPRLRARLYARSTA</sequence>
<dbReference type="GO" id="GO:0055085">
    <property type="term" value="P:transmembrane transport"/>
    <property type="evidence" value="ECO:0007669"/>
    <property type="project" value="InterPro"/>
</dbReference>
<evidence type="ECO:0000256" key="2">
    <source>
        <dbReference type="ARBA" id="ARBA00022448"/>
    </source>
</evidence>
<evidence type="ECO:0000256" key="3">
    <source>
        <dbReference type="ARBA" id="ARBA00022475"/>
    </source>
</evidence>
<feature type="transmembrane region" description="Helical" evidence="7">
    <location>
        <begin position="277"/>
        <end position="300"/>
    </location>
</feature>
<feature type="transmembrane region" description="Helical" evidence="7">
    <location>
        <begin position="173"/>
        <end position="197"/>
    </location>
</feature>
<keyword evidence="4 7" id="KW-0812">Transmembrane</keyword>
<keyword evidence="2 7" id="KW-0813">Transport</keyword>
<evidence type="ECO:0000256" key="5">
    <source>
        <dbReference type="ARBA" id="ARBA00022989"/>
    </source>
</evidence>
<dbReference type="RefSeq" id="WP_039783792.1">
    <property type="nucleotide sequence ID" value="NZ_JAAXOR010000001.1"/>
</dbReference>
<feature type="transmembrane region" description="Helical" evidence="7">
    <location>
        <begin position="12"/>
        <end position="30"/>
    </location>
</feature>
<protein>
    <submittedName>
        <fullName evidence="9">Glutathione transport system permease protein GsiC</fullName>
    </submittedName>
</protein>
<name>A0A231GWH2_9NOCA</name>
<dbReference type="Proteomes" id="UP000215506">
    <property type="component" value="Unassembled WGS sequence"/>
</dbReference>
<comment type="subcellular location">
    <subcellularLocation>
        <location evidence="1 7">Cell membrane</location>
        <topology evidence="1 7">Multi-pass membrane protein</topology>
    </subcellularLocation>
</comment>
<evidence type="ECO:0000256" key="6">
    <source>
        <dbReference type="ARBA" id="ARBA00023136"/>
    </source>
</evidence>
<evidence type="ECO:0000256" key="7">
    <source>
        <dbReference type="RuleBase" id="RU363032"/>
    </source>
</evidence>
<gene>
    <name evidence="9" type="primary">gsiC_5</name>
    <name evidence="9" type="ORF">B7C42_07050</name>
</gene>
<dbReference type="PANTHER" id="PTHR43163">
    <property type="entry name" value="DIPEPTIDE TRANSPORT SYSTEM PERMEASE PROTEIN DPPB-RELATED"/>
    <property type="match status" value="1"/>
</dbReference>
<dbReference type="Pfam" id="PF00528">
    <property type="entry name" value="BPD_transp_1"/>
    <property type="match status" value="1"/>
</dbReference>
<dbReference type="AlphaFoldDB" id="A0A231GWH2"/>
<feature type="transmembrane region" description="Helical" evidence="7">
    <location>
        <begin position="139"/>
        <end position="161"/>
    </location>
</feature>